<sequence>MPFTEEQIADLIYAPEKVIDQPQIAQLIQAYGGIQPCYQALKSIPLHDAEYRLLLAILAQPGASVDDYLQQLHIHKATFHRHQRKLLRNLTHALNQQSIAQAPSSLFEHFQRSAGLPSHLSTDRTLLAYQRTLQLLQQGVRLINVVGNDQVLQQQLVLDVAHQVQTQFTHGCLWVDLTTSSSQALGLRLRDYGQLTPSLNGNSILELFQGRHVLLILCGYQVHADDALWLRRLLEIAPNLVVICTSSQRLKLYGEFLVPISSLPAA</sequence>
<dbReference type="KEGG" id="hau:Haur_2157"/>
<gene>
    <name evidence="1" type="ordered locus">Haur_2157</name>
</gene>
<dbReference type="InParanoid" id="A9AWY9"/>
<dbReference type="EMBL" id="CP000875">
    <property type="protein sequence ID" value="ABX04797.1"/>
    <property type="molecule type" value="Genomic_DNA"/>
</dbReference>
<dbReference type="BioCyc" id="HAUR316274:GHYA-2185-MONOMER"/>
<dbReference type="AlphaFoldDB" id="A9AWY9"/>
<evidence type="ECO:0000313" key="1">
    <source>
        <dbReference type="EMBL" id="ABX04797.1"/>
    </source>
</evidence>
<proteinExistence type="predicted"/>
<evidence type="ECO:0000313" key="2">
    <source>
        <dbReference type="Proteomes" id="UP000000787"/>
    </source>
</evidence>
<dbReference type="Proteomes" id="UP000000787">
    <property type="component" value="Chromosome"/>
</dbReference>
<keyword evidence="2" id="KW-1185">Reference proteome</keyword>
<protein>
    <submittedName>
        <fullName evidence="1">Uncharacterized protein</fullName>
    </submittedName>
</protein>
<dbReference type="eggNOG" id="COG3903">
    <property type="taxonomic scope" value="Bacteria"/>
</dbReference>
<accession>A9AWY9</accession>
<reference evidence="1 2" key="1">
    <citation type="journal article" date="2011" name="Stand. Genomic Sci.">
        <title>Complete genome sequence of the filamentous gliding predatory bacterium Herpetosiphon aurantiacus type strain (114-95(T)).</title>
        <authorList>
            <person name="Kiss H."/>
            <person name="Nett M."/>
            <person name="Domin N."/>
            <person name="Martin K."/>
            <person name="Maresca J.A."/>
            <person name="Copeland A."/>
            <person name="Lapidus A."/>
            <person name="Lucas S."/>
            <person name="Berry K.W."/>
            <person name="Glavina Del Rio T."/>
            <person name="Dalin E."/>
            <person name="Tice H."/>
            <person name="Pitluck S."/>
            <person name="Richardson P."/>
            <person name="Bruce D."/>
            <person name="Goodwin L."/>
            <person name="Han C."/>
            <person name="Detter J.C."/>
            <person name="Schmutz J."/>
            <person name="Brettin T."/>
            <person name="Land M."/>
            <person name="Hauser L."/>
            <person name="Kyrpides N.C."/>
            <person name="Ivanova N."/>
            <person name="Goker M."/>
            <person name="Woyke T."/>
            <person name="Klenk H.P."/>
            <person name="Bryant D.A."/>
        </authorList>
    </citation>
    <scope>NUCLEOTIDE SEQUENCE [LARGE SCALE GENOMIC DNA]</scope>
    <source>
        <strain evidence="2">ATCC 23779 / DSM 785 / 114-95</strain>
    </source>
</reference>
<organism evidence="1 2">
    <name type="scientific">Herpetosiphon aurantiacus (strain ATCC 23779 / DSM 785 / 114-95)</name>
    <dbReference type="NCBI Taxonomy" id="316274"/>
    <lineage>
        <taxon>Bacteria</taxon>
        <taxon>Bacillati</taxon>
        <taxon>Chloroflexota</taxon>
        <taxon>Chloroflexia</taxon>
        <taxon>Herpetosiphonales</taxon>
        <taxon>Herpetosiphonaceae</taxon>
        <taxon>Herpetosiphon</taxon>
    </lineage>
</organism>
<dbReference type="HOGENOM" id="CLU_1044975_0_0_0"/>
<name>A9AWY9_HERA2</name>
<dbReference type="STRING" id="316274.Haur_2157"/>